<dbReference type="PANTHER" id="PTHR30222:SF2">
    <property type="entry name" value="ABC TRANSPORTER SUBSTRATE-BINDING PROTEIN"/>
    <property type="match status" value="1"/>
</dbReference>
<keyword evidence="1" id="KW-0732">Signal</keyword>
<dbReference type="Proteomes" id="UP000245474">
    <property type="component" value="Unassembled WGS sequence"/>
</dbReference>
<sequence length="380" mass="41387">MLAATLALFGSADASGEASSPPRITIATWGGAYEAAQQAALFQPFTERTGIEVDIARYDGGLAELRAQHRRGEVAWDVVDMTMSDTLAACDEGLLQPLDADLPPPSPEGLPPGRDFIDGAFSRCGITHTVYTTVIAYDRRAFPGIRPRRVADLFDTDRFPGRRALQRAPFGNLEWALLSYGVPRQDLYPLLSTPRGIGLALRRLERIAPSAVWWEGGDEPVALLAKGEVVMATGYNGRFFHARAVEGAPIEILRDGQIQEYENWAIAAGAPNPGAARRFIRFATSTPALAEFARHLPYGPARESAMRRVSTHVSAGVDMQPYLPTHPINARNAIVKDVDWYARTHDRIRKTFNEWLAGIEGRAPGETVEGAGSTPADGAR</sequence>
<organism evidence="2 3">
    <name type="scientific">Sediminicurvatus halobius</name>
    <dbReference type="NCBI Taxonomy" id="2182432"/>
    <lineage>
        <taxon>Bacteria</taxon>
        <taxon>Pseudomonadati</taxon>
        <taxon>Pseudomonadota</taxon>
        <taxon>Gammaproteobacteria</taxon>
        <taxon>Chromatiales</taxon>
        <taxon>Ectothiorhodospiraceae</taxon>
        <taxon>Sediminicurvatus</taxon>
    </lineage>
</organism>
<keyword evidence="3" id="KW-1185">Reference proteome</keyword>
<reference evidence="2 3" key="1">
    <citation type="submission" date="2018-05" db="EMBL/GenBank/DDBJ databases">
        <title>Spiribacter halobius sp. nov., a moderately halophilic bacterium isolated from marine solar saltern.</title>
        <authorList>
            <person name="Zheng W.-S."/>
            <person name="Lu D.-C."/>
            <person name="Du Z.-J."/>
        </authorList>
    </citation>
    <scope>NUCLEOTIDE SEQUENCE [LARGE SCALE GENOMIC DNA]</scope>
    <source>
        <strain evidence="2 3">E85</strain>
    </source>
</reference>
<dbReference type="InterPro" id="IPR006059">
    <property type="entry name" value="SBP"/>
</dbReference>
<proteinExistence type="predicted"/>
<evidence type="ECO:0000313" key="2">
    <source>
        <dbReference type="EMBL" id="PWG65548.1"/>
    </source>
</evidence>
<dbReference type="SUPFAM" id="SSF53850">
    <property type="entry name" value="Periplasmic binding protein-like II"/>
    <property type="match status" value="1"/>
</dbReference>
<dbReference type="OrthoDB" id="9815444at2"/>
<dbReference type="EMBL" id="QFFI01000002">
    <property type="protein sequence ID" value="PWG65548.1"/>
    <property type="molecule type" value="Genomic_DNA"/>
</dbReference>
<comment type="caution">
    <text evidence="2">The sequence shown here is derived from an EMBL/GenBank/DDBJ whole genome shotgun (WGS) entry which is preliminary data.</text>
</comment>
<dbReference type="Gene3D" id="3.40.190.10">
    <property type="entry name" value="Periplasmic binding protein-like II"/>
    <property type="match status" value="2"/>
</dbReference>
<accession>A0A2U2N8W0</accession>
<evidence type="ECO:0000313" key="3">
    <source>
        <dbReference type="Proteomes" id="UP000245474"/>
    </source>
</evidence>
<name>A0A2U2N8W0_9GAMM</name>
<dbReference type="AlphaFoldDB" id="A0A2U2N8W0"/>
<evidence type="ECO:0000256" key="1">
    <source>
        <dbReference type="ARBA" id="ARBA00022729"/>
    </source>
</evidence>
<dbReference type="Pfam" id="PF13416">
    <property type="entry name" value="SBP_bac_8"/>
    <property type="match status" value="1"/>
</dbReference>
<gene>
    <name evidence="2" type="ORF">DEM34_01060</name>
</gene>
<protein>
    <submittedName>
        <fullName evidence="2">Spermidine/putrescine ABC transporter substrate-binding protein</fullName>
    </submittedName>
</protein>
<dbReference type="PANTHER" id="PTHR30222">
    <property type="entry name" value="SPERMIDINE/PUTRESCINE-BINDING PERIPLASMIC PROTEIN"/>
    <property type="match status" value="1"/>
</dbReference>